<keyword evidence="2" id="KW-1185">Reference proteome</keyword>
<proteinExistence type="predicted"/>
<name>A0ABV5G4Q9_9MICC</name>
<dbReference type="Proteomes" id="UP001589575">
    <property type="component" value="Unassembled WGS sequence"/>
</dbReference>
<protein>
    <submittedName>
        <fullName evidence="1">Uncharacterized protein</fullName>
    </submittedName>
</protein>
<evidence type="ECO:0000313" key="2">
    <source>
        <dbReference type="Proteomes" id="UP001589575"/>
    </source>
</evidence>
<evidence type="ECO:0000313" key="1">
    <source>
        <dbReference type="EMBL" id="MFB9073917.1"/>
    </source>
</evidence>
<sequence length="63" mass="6457">MACMLTALQPVAPSRATAARPATAALRVVALEAANFTVGSPRCERQALCITGSADTGEHTARC</sequence>
<organism evidence="1 2">
    <name type="scientific">Citricoccus parietis</name>
    <dbReference type="NCBI Taxonomy" id="592307"/>
    <lineage>
        <taxon>Bacteria</taxon>
        <taxon>Bacillati</taxon>
        <taxon>Actinomycetota</taxon>
        <taxon>Actinomycetes</taxon>
        <taxon>Micrococcales</taxon>
        <taxon>Micrococcaceae</taxon>
        <taxon>Citricoccus</taxon>
    </lineage>
</organism>
<comment type="caution">
    <text evidence="1">The sequence shown here is derived from an EMBL/GenBank/DDBJ whole genome shotgun (WGS) entry which is preliminary data.</text>
</comment>
<accession>A0ABV5G4Q9</accession>
<gene>
    <name evidence="1" type="ORF">ACFFX0_23055</name>
</gene>
<dbReference type="EMBL" id="JBHMFI010000001">
    <property type="protein sequence ID" value="MFB9073917.1"/>
    <property type="molecule type" value="Genomic_DNA"/>
</dbReference>
<reference evidence="1 2" key="1">
    <citation type="submission" date="2024-09" db="EMBL/GenBank/DDBJ databases">
        <authorList>
            <person name="Sun Q."/>
            <person name="Mori K."/>
        </authorList>
    </citation>
    <scope>NUCLEOTIDE SEQUENCE [LARGE SCALE GENOMIC DNA]</scope>
    <source>
        <strain evidence="1 2">CCM 7609</strain>
    </source>
</reference>